<name>A0A5C1YPD4_9PROT</name>
<evidence type="ECO:0000313" key="2">
    <source>
        <dbReference type="EMBL" id="QEO17049.1"/>
    </source>
</evidence>
<evidence type="ECO:0000313" key="3">
    <source>
        <dbReference type="Proteomes" id="UP000324536"/>
    </source>
</evidence>
<reference evidence="2 3" key="1">
    <citation type="submission" date="2019-09" db="EMBL/GenBank/DDBJ databases">
        <title>Genome sequencing of strain KACC 21233.</title>
        <authorList>
            <person name="Heo J."/>
            <person name="Kim S.-J."/>
            <person name="Kim J.-S."/>
            <person name="Hong S.-B."/>
            <person name="Kwon S.-W."/>
        </authorList>
    </citation>
    <scope>NUCLEOTIDE SEQUENCE [LARGE SCALE GENOMIC DNA]</scope>
    <source>
        <strain evidence="2 3">KACC 21233</strain>
    </source>
</reference>
<dbReference type="EMBL" id="CP043506">
    <property type="protein sequence ID" value="QEO17049.1"/>
    <property type="molecule type" value="Genomic_DNA"/>
</dbReference>
<dbReference type="OrthoDB" id="8480109at2"/>
<accession>A0A5C1YPD4</accession>
<protein>
    <recommendedName>
        <fullName evidence="4">Lipoprotein</fullName>
    </recommendedName>
</protein>
<dbReference type="KEGG" id="acek:FLP30_04245"/>
<evidence type="ECO:0000256" key="1">
    <source>
        <dbReference type="SAM" id="MobiDB-lite"/>
    </source>
</evidence>
<dbReference type="PROSITE" id="PS51257">
    <property type="entry name" value="PROKAR_LIPOPROTEIN"/>
    <property type="match status" value="1"/>
</dbReference>
<keyword evidence="3" id="KW-1185">Reference proteome</keyword>
<sequence>MRAVRSVLRLSRAALALVPLAGLPVLLAGCGFHPLYGEGANHVAVADDLKDIYVANIPDRAGQQLRQALQTQMAGDGPEDPHQYTLRVQPNFGAESIDIHADNTSGRTRVVGRAHWQLFTVAEHPELLAQGDAQTLDGYTVTYEQFFAQTLNDETTLGRVAQALGAEITQQVATWFRTRVQPASVTAPKARAFYPLPNAMPESSNMTPMEQEGEDAVPDMATGRGPSGAGRF</sequence>
<dbReference type="Gene3D" id="3.30.160.150">
    <property type="entry name" value="Lipoprotein like domain"/>
    <property type="match status" value="1"/>
</dbReference>
<gene>
    <name evidence="2" type="ORF">FLP30_04245</name>
</gene>
<dbReference type="AlphaFoldDB" id="A0A5C1YPD4"/>
<proteinExistence type="predicted"/>
<organism evidence="2 3">
    <name type="scientific">Acetobacter vaccinii</name>
    <dbReference type="NCBI Taxonomy" id="2592655"/>
    <lineage>
        <taxon>Bacteria</taxon>
        <taxon>Pseudomonadati</taxon>
        <taxon>Pseudomonadota</taxon>
        <taxon>Alphaproteobacteria</taxon>
        <taxon>Acetobacterales</taxon>
        <taxon>Acetobacteraceae</taxon>
        <taxon>Acetobacter</taxon>
    </lineage>
</organism>
<evidence type="ECO:0008006" key="4">
    <source>
        <dbReference type="Google" id="ProtNLM"/>
    </source>
</evidence>
<dbReference type="RefSeq" id="WP_149278728.1">
    <property type="nucleotide sequence ID" value="NZ_CP043506.1"/>
</dbReference>
<dbReference type="Proteomes" id="UP000324536">
    <property type="component" value="Chromosome"/>
</dbReference>
<feature type="region of interest" description="Disordered" evidence="1">
    <location>
        <begin position="204"/>
        <end position="232"/>
    </location>
</feature>